<keyword evidence="3" id="KW-1185">Reference proteome</keyword>
<evidence type="ECO:0000313" key="2">
    <source>
        <dbReference type="EMBL" id="KAK4815468.1"/>
    </source>
</evidence>
<feature type="region of interest" description="Disordered" evidence="1">
    <location>
        <begin position="140"/>
        <end position="210"/>
    </location>
</feature>
<reference evidence="2 3" key="1">
    <citation type="journal article" date="2023" name="J. Hered.">
        <title>Chromosome-level genome of the wood stork (Mycteria americana) provides insight into avian chromosome evolution.</title>
        <authorList>
            <person name="Flamio R. Jr."/>
            <person name="Ramstad K.M."/>
        </authorList>
    </citation>
    <scope>NUCLEOTIDE SEQUENCE [LARGE SCALE GENOMIC DNA]</scope>
    <source>
        <strain evidence="2">JAX WOST 10</strain>
    </source>
</reference>
<accession>A0AAN7NQW4</accession>
<feature type="compositionally biased region" description="Low complexity" evidence="1">
    <location>
        <begin position="233"/>
        <end position="242"/>
    </location>
</feature>
<feature type="region of interest" description="Disordered" evidence="1">
    <location>
        <begin position="228"/>
        <end position="327"/>
    </location>
</feature>
<dbReference type="EMBL" id="JAUNZN010000009">
    <property type="protein sequence ID" value="KAK4815468.1"/>
    <property type="molecule type" value="Genomic_DNA"/>
</dbReference>
<feature type="compositionally biased region" description="Basic and acidic residues" evidence="1">
    <location>
        <begin position="243"/>
        <end position="260"/>
    </location>
</feature>
<organism evidence="2 3">
    <name type="scientific">Mycteria americana</name>
    <name type="common">Wood stork</name>
    <dbReference type="NCBI Taxonomy" id="33587"/>
    <lineage>
        <taxon>Eukaryota</taxon>
        <taxon>Metazoa</taxon>
        <taxon>Chordata</taxon>
        <taxon>Craniata</taxon>
        <taxon>Vertebrata</taxon>
        <taxon>Euteleostomi</taxon>
        <taxon>Archelosauria</taxon>
        <taxon>Archosauria</taxon>
        <taxon>Dinosauria</taxon>
        <taxon>Saurischia</taxon>
        <taxon>Theropoda</taxon>
        <taxon>Coelurosauria</taxon>
        <taxon>Aves</taxon>
        <taxon>Neognathae</taxon>
        <taxon>Neoaves</taxon>
        <taxon>Aequornithes</taxon>
        <taxon>Ciconiiformes</taxon>
        <taxon>Ciconiidae</taxon>
        <taxon>Mycteria</taxon>
    </lineage>
</organism>
<feature type="compositionally biased region" description="Basic and acidic residues" evidence="1">
    <location>
        <begin position="141"/>
        <end position="150"/>
    </location>
</feature>
<protein>
    <submittedName>
        <fullName evidence="2">Uncharacterized protein</fullName>
    </submittedName>
</protein>
<comment type="caution">
    <text evidence="2">The sequence shown here is derived from an EMBL/GenBank/DDBJ whole genome shotgun (WGS) entry which is preliminary data.</text>
</comment>
<feature type="compositionally biased region" description="Basic and acidic residues" evidence="1">
    <location>
        <begin position="157"/>
        <end position="174"/>
    </location>
</feature>
<name>A0AAN7NQW4_MYCAM</name>
<evidence type="ECO:0000256" key="1">
    <source>
        <dbReference type="SAM" id="MobiDB-lite"/>
    </source>
</evidence>
<gene>
    <name evidence="2" type="ORF">QYF61_002927</name>
</gene>
<proteinExistence type="predicted"/>
<feature type="region of interest" description="Disordered" evidence="1">
    <location>
        <begin position="1"/>
        <end position="22"/>
    </location>
</feature>
<dbReference type="AlphaFoldDB" id="A0AAN7NQW4"/>
<sequence length="327" mass="37080">MGRQKANEIQQGQMLSPAPGKKGGLTAIQAWDRLAAEKLCREGLEVLVDNELSISQQYALAATMSPSILGCMNGSTSRRRHCSQFCPLPQTSTNWNKLGKQPRWSGATAQALQGQDEGAQFVHPRQETALGHLIATPHYPSHKEATDRVEPGSSKRRMTDSGHKLKQERSRLDGSRNFFPIRTVNQWNRMSKQGHREHGTASKDNSSQDEEHQITLCCLGFYDKYQTDRSQLSPDSSSSTDSPSKELRFHSPTKKFEHYLGRSPQAKEQITTENFRRKKRKELDRSSEPWEKKNLAEADMNRSHHLRRRKADTTTTGERTPTEATLR</sequence>
<evidence type="ECO:0000313" key="3">
    <source>
        <dbReference type="Proteomes" id="UP001333110"/>
    </source>
</evidence>
<dbReference type="Proteomes" id="UP001333110">
    <property type="component" value="Unassembled WGS sequence"/>
</dbReference>
<feature type="compositionally biased region" description="Basic and acidic residues" evidence="1">
    <location>
        <begin position="281"/>
        <end position="302"/>
    </location>
</feature>
<feature type="compositionally biased region" description="Low complexity" evidence="1">
    <location>
        <begin position="313"/>
        <end position="327"/>
    </location>
</feature>